<name>A0A6C1B685_9RHOO</name>
<sequence length="157" mass="17273">MTSAQFKQFAPTGDLSVEESTTLHASPADVWAMIGTFADLDWHPAIIRTEIVEGLPGSIGAIRQLTTGDGAVINEELLWQNDAGHMLIYRIVESPLPVDNYVSEMELTPDGDYCRFTWRSRFDAKEGVSDGEALDVISGIYRAGIETLLNKFGGTRH</sequence>
<keyword evidence="2" id="KW-1185">Reference proteome</keyword>
<dbReference type="EMBL" id="CP048836">
    <property type="protein sequence ID" value="QID19232.1"/>
    <property type="molecule type" value="Genomic_DNA"/>
</dbReference>
<organism evidence="1 2">
    <name type="scientific">Nitrogeniibacter mangrovi</name>
    <dbReference type="NCBI Taxonomy" id="2016596"/>
    <lineage>
        <taxon>Bacteria</taxon>
        <taxon>Pseudomonadati</taxon>
        <taxon>Pseudomonadota</taxon>
        <taxon>Betaproteobacteria</taxon>
        <taxon>Rhodocyclales</taxon>
        <taxon>Zoogloeaceae</taxon>
        <taxon>Nitrogeniibacter</taxon>
    </lineage>
</organism>
<dbReference type="KEGG" id="azq:G3580_17370"/>
<dbReference type="PANTHER" id="PTHR39332:SF7">
    <property type="entry name" value="SRPBCC FAMILY PROTEIN"/>
    <property type="match status" value="1"/>
</dbReference>
<dbReference type="Pfam" id="PF10604">
    <property type="entry name" value="Polyketide_cyc2"/>
    <property type="match status" value="1"/>
</dbReference>
<evidence type="ECO:0000313" key="2">
    <source>
        <dbReference type="Proteomes" id="UP000501991"/>
    </source>
</evidence>
<dbReference type="PANTHER" id="PTHR39332">
    <property type="entry name" value="BLL4707 PROTEIN"/>
    <property type="match status" value="1"/>
</dbReference>
<dbReference type="AlphaFoldDB" id="A0A6C1B685"/>
<dbReference type="InterPro" id="IPR023393">
    <property type="entry name" value="START-like_dom_sf"/>
</dbReference>
<dbReference type="CDD" id="cd07821">
    <property type="entry name" value="PYR_PYL_RCAR_like"/>
    <property type="match status" value="1"/>
</dbReference>
<reference evidence="1 2" key="1">
    <citation type="submission" date="2020-02" db="EMBL/GenBank/DDBJ databases">
        <title>Nitrogenibacter mangrovi gen. nov., sp. nov. isolated from mangrove sediment, a denitrifying betaproteobacterium.</title>
        <authorList>
            <person name="Liao H."/>
            <person name="Tian Y."/>
        </authorList>
    </citation>
    <scope>NUCLEOTIDE SEQUENCE [LARGE SCALE GENOMIC DNA]</scope>
    <source>
        <strain evidence="1 2">M9-3-2</strain>
    </source>
</reference>
<gene>
    <name evidence="1" type="ORF">G3580_17370</name>
</gene>
<evidence type="ECO:0000313" key="1">
    <source>
        <dbReference type="EMBL" id="QID19232.1"/>
    </source>
</evidence>
<accession>A0A6C1B685</accession>
<dbReference type="SUPFAM" id="SSF55961">
    <property type="entry name" value="Bet v1-like"/>
    <property type="match status" value="1"/>
</dbReference>
<dbReference type="RefSeq" id="WP_173767627.1">
    <property type="nucleotide sequence ID" value="NZ_CP048836.1"/>
</dbReference>
<proteinExistence type="predicted"/>
<dbReference type="Proteomes" id="UP000501991">
    <property type="component" value="Chromosome"/>
</dbReference>
<protein>
    <submittedName>
        <fullName evidence="1">SRPBCC family protein</fullName>
    </submittedName>
</protein>
<dbReference type="Gene3D" id="3.30.530.20">
    <property type="match status" value="1"/>
</dbReference>
<dbReference type="InterPro" id="IPR019587">
    <property type="entry name" value="Polyketide_cyclase/dehydratase"/>
</dbReference>